<proteinExistence type="predicted"/>
<dbReference type="InterPro" id="IPR000048">
    <property type="entry name" value="IQ_motif_EF-hand-BS"/>
</dbReference>
<dbReference type="EMBL" id="JNBR01000002">
    <property type="protein sequence ID" value="OQS01684.1"/>
    <property type="molecule type" value="Genomic_DNA"/>
</dbReference>
<dbReference type="InterPro" id="IPR008936">
    <property type="entry name" value="Rho_GTPase_activation_prot"/>
</dbReference>
<dbReference type="OrthoDB" id="72222at2759"/>
<gene>
    <name evidence="2" type="ORF">ACHHYP_00328</name>
</gene>
<dbReference type="InterPro" id="IPR000198">
    <property type="entry name" value="RhoGAP_dom"/>
</dbReference>
<dbReference type="Gene3D" id="1.10.555.10">
    <property type="entry name" value="Rho GTPase activation protein"/>
    <property type="match status" value="1"/>
</dbReference>
<dbReference type="Pfam" id="PF00620">
    <property type="entry name" value="RhoGAP"/>
    <property type="match status" value="1"/>
</dbReference>
<dbReference type="Pfam" id="PF00612">
    <property type="entry name" value="IQ"/>
    <property type="match status" value="1"/>
</dbReference>
<accession>A0A1V9ZUK3</accession>
<organism evidence="2 3">
    <name type="scientific">Achlya hypogyna</name>
    <name type="common">Oomycete</name>
    <name type="synonym">Protoachlya hypogyna</name>
    <dbReference type="NCBI Taxonomy" id="1202772"/>
    <lineage>
        <taxon>Eukaryota</taxon>
        <taxon>Sar</taxon>
        <taxon>Stramenopiles</taxon>
        <taxon>Oomycota</taxon>
        <taxon>Saprolegniomycetes</taxon>
        <taxon>Saprolegniales</taxon>
        <taxon>Achlyaceae</taxon>
        <taxon>Achlya</taxon>
    </lineage>
</organism>
<feature type="domain" description="Rho-GAP" evidence="1">
    <location>
        <begin position="13"/>
        <end position="153"/>
    </location>
</feature>
<protein>
    <recommendedName>
        <fullName evidence="1">Rho-GAP domain-containing protein</fullName>
    </recommendedName>
</protein>
<name>A0A1V9ZUK3_ACHHY</name>
<reference evidence="2 3" key="1">
    <citation type="journal article" date="2014" name="Genome Biol. Evol.">
        <title>The secreted proteins of Achlya hypogyna and Thraustotheca clavata identify the ancestral oomycete secretome and reveal gene acquisitions by horizontal gene transfer.</title>
        <authorList>
            <person name="Misner I."/>
            <person name="Blouin N."/>
            <person name="Leonard G."/>
            <person name="Richards T.A."/>
            <person name="Lane C.E."/>
        </authorList>
    </citation>
    <scope>NUCLEOTIDE SEQUENCE [LARGE SCALE GENOMIC DNA]</scope>
    <source>
        <strain evidence="2 3">ATCC 48635</strain>
    </source>
</reference>
<dbReference type="GO" id="GO:0007165">
    <property type="term" value="P:signal transduction"/>
    <property type="evidence" value="ECO:0007669"/>
    <property type="project" value="InterPro"/>
</dbReference>
<dbReference type="AlphaFoldDB" id="A0A1V9ZUK3"/>
<keyword evidence="3" id="KW-1185">Reference proteome</keyword>
<dbReference type="SUPFAM" id="SSF48350">
    <property type="entry name" value="GTPase activation domain, GAP"/>
    <property type="match status" value="1"/>
</dbReference>
<evidence type="ECO:0000259" key="1">
    <source>
        <dbReference type="Pfam" id="PF00620"/>
    </source>
</evidence>
<evidence type="ECO:0000313" key="2">
    <source>
        <dbReference type="EMBL" id="OQS01684.1"/>
    </source>
</evidence>
<evidence type="ECO:0000313" key="3">
    <source>
        <dbReference type="Proteomes" id="UP000243579"/>
    </source>
</evidence>
<comment type="caution">
    <text evidence="2">The sequence shown here is derived from an EMBL/GenBank/DDBJ whole genome shotgun (WGS) entry which is preliminary data.</text>
</comment>
<sequence>MRGKDADPWEVAERCIAYLHALASSDVLYQRWSNVADVRDLLRRLKAREPNALDDVVDVAVIGTALELQLRDLHSRENMVFPPALYDEFLDLGKAVGRSEHETIAWLQVLYAKTPHHFRRRMDLMLAFLKSQCDESDMDKTMFLIERFAPLLIRDGSSAYMSLLHTEGFSATTECLLLFLTHISVLAGGLSQATAERHLNDLAHHTIISVLFAAPTNAIEALGPRTPPTAPVAANKTCAAVKIQAAVRGWWCRCWIGLRLLFSTASVTHLGTYRRYYLGMTKRVLLWSVDALACEKRRLKEKLRAFDVAFTARHHRLPSAAAKSGIRGLYERYHFLRLVLDYQKQDDRDKDPTTFHDFLQTATTHQLELAKDKCQLHLLIFERHFLICCGGKVENEDDFGHVLPRYLQYKTMSGKLAETA</sequence>
<dbReference type="Proteomes" id="UP000243579">
    <property type="component" value="Unassembled WGS sequence"/>
</dbReference>
<dbReference type="PROSITE" id="PS50096">
    <property type="entry name" value="IQ"/>
    <property type="match status" value="1"/>
</dbReference>